<dbReference type="Proteomes" id="UP000815677">
    <property type="component" value="Unassembled WGS sequence"/>
</dbReference>
<dbReference type="Gene3D" id="1.10.443.10">
    <property type="entry name" value="Intergrase catalytic core"/>
    <property type="match status" value="1"/>
</dbReference>
<feature type="compositionally biased region" description="Low complexity" evidence="3">
    <location>
        <begin position="1348"/>
        <end position="1365"/>
    </location>
</feature>
<feature type="region of interest" description="Disordered" evidence="3">
    <location>
        <begin position="261"/>
        <end position="305"/>
    </location>
</feature>
<dbReference type="InterPro" id="IPR052055">
    <property type="entry name" value="Hepadnavirus_pol/RT"/>
</dbReference>
<dbReference type="InterPro" id="IPR010998">
    <property type="entry name" value="Integrase_recombinase_N"/>
</dbReference>
<keyword evidence="5" id="KW-1185">Reference proteome</keyword>
<feature type="region of interest" description="Disordered" evidence="3">
    <location>
        <begin position="1"/>
        <end position="25"/>
    </location>
</feature>
<sequence>MTDGIPGKKSPYLDAEGNPLKGSVVMGPDAAKVFRKMELDRMERNRRREEARKEGQLHVSDDEEDLLAPYFVVAAAGASSSEDPGSKAATAPPADTEVLFPDDKAEKNEFRALDDSIPSVVAALAKAGLTPPLTLFLPESLHRLRSQIFKTVKHGAGDSSRVNVIDVSDFPSEDTLDAAGWMTVYNSFLIFMGKICGQKVSLGWAEHYSYVIGNSDFRSWFDAYRSFDREMRDRFFSKAFIIDTSSIDYQQTLQNHKNRVMRPNPASVTSALPAHSTGPGHGGKYRSEFPRERPSDRRPYDRESNRRETLCFRSLFDGRVQVSRGSPMGVRSAYASAPAVHATDFRTAPAPTPSTSAPFVPIFTTERRNALATDRYRVVTPYRPAGWARALSECRLLDRYPNLIHDISFGAPIGNPPRPNFTFIPDNLKTTELNPSFIDDYISSEVRAGRMSGPYTREEAFALFGGHFRTSPLGLVEKEPGGGKWRMIQNHSAPDDNGASTNSWLDPKDIMIRWYSAASMADTIASAPPGAQVACLDQAHAYRCSPVSPDHKWALGVSWRGAIWADHAFPFGLSTSGNVQGTMADALVDVLLCRGIGPTRKWVDDFVFFRFPITSPPGPPFSYSYDLSTIYSITNPLGFEWNDLAVKGHDFAFSTDYVGFHWDIATKRVSLSEKKRTKYLGKVLSVIEAHKVRLPQLQSLIGTLQHLCFVYRDGRSRLPALSAAAARFPHKFAAHEIKGQPLSDLQWWKDTLSLTGVSRSLLPRACSSRDIWVDASTDFGIGVLVDGWWGSWRLLPGWKSDGRDIGWAESIAVEIACLWLIADSDAIDTEFVIHGDNSAVIDAYKKGRSRNEQRNLSFRRITELLLPRNLSITPLYVPSERNLADPLSRGIPGPSHRRIPFELALPPELSPFLVALLILRAESGNREHPPSSTSPLRKPPSHTITKSPRSSANPFNQLAPSSLRPKVLARDRIRSWQTPYSFHAIRSLSQSFPADLITRWQHVLEASVEASTREGYGAGLLRFNHFCDLHRIPESDRMPASEALLGVFISSYGAGRVAPGTVSTWLAGLQLWHAVNFAPWFGDALLSRTRKGVAKLAPSSSRKPPRDPVTINHLVVLRDALDLTNTRDAAIWAVACCAWRGCTRLGELLFDSAGAFNPKRNVSRNCEMKRGSAANQHAFISFKIPWTKTRLSAGDWVTLTQTEGDADAVSALEHHLFVNTSVPGDAPLFAYTSSAPGGWSTLTRPAFIARCNDIWSRAGMGALEGHGFRIGGTTFLLLKGVDPWIVMRQGRWTSSAFLLYWRSIEEILPLFIVLGRVVLDADWRPLVAGVGEPHPKTPLAEPRVSRGSDSLPLSPIVLPSPEQVG</sequence>
<dbReference type="SUPFAM" id="SSF47823">
    <property type="entry name" value="lambda integrase-like, N-terminal domain"/>
    <property type="match status" value="1"/>
</dbReference>
<evidence type="ECO:0000313" key="5">
    <source>
        <dbReference type="Proteomes" id="UP000815677"/>
    </source>
</evidence>
<dbReference type="InterPro" id="IPR013762">
    <property type="entry name" value="Integrase-like_cat_sf"/>
</dbReference>
<dbReference type="PANTHER" id="PTHR33050:SF7">
    <property type="entry name" value="RIBONUCLEASE H"/>
    <property type="match status" value="1"/>
</dbReference>
<keyword evidence="1" id="KW-0238">DNA-binding</keyword>
<dbReference type="InterPro" id="IPR043502">
    <property type="entry name" value="DNA/RNA_pol_sf"/>
</dbReference>
<dbReference type="Gene3D" id="1.10.150.130">
    <property type="match status" value="1"/>
</dbReference>
<keyword evidence="4" id="KW-0695">RNA-directed DNA polymerase</keyword>
<dbReference type="GO" id="GO:0003964">
    <property type="term" value="F:RNA-directed DNA polymerase activity"/>
    <property type="evidence" value="ECO:0007669"/>
    <property type="project" value="UniProtKB-KW"/>
</dbReference>
<evidence type="ECO:0000313" key="4">
    <source>
        <dbReference type="EMBL" id="GAT50782.1"/>
    </source>
</evidence>
<dbReference type="SUPFAM" id="SSF56349">
    <property type="entry name" value="DNA breaking-rejoining enzymes"/>
    <property type="match status" value="1"/>
</dbReference>
<dbReference type="PANTHER" id="PTHR33050">
    <property type="entry name" value="REVERSE TRANSCRIPTASE DOMAIN-CONTAINING PROTEIN"/>
    <property type="match status" value="1"/>
</dbReference>
<feature type="compositionally biased region" description="Polar residues" evidence="3">
    <location>
        <begin position="942"/>
        <end position="959"/>
    </location>
</feature>
<proteinExistence type="predicted"/>
<feature type="compositionally biased region" description="Basic and acidic residues" evidence="3">
    <location>
        <begin position="285"/>
        <end position="305"/>
    </location>
</feature>
<protein>
    <submittedName>
        <fullName evidence="4">Reverse transcriptase</fullName>
    </submittedName>
</protein>
<feature type="region of interest" description="Disordered" evidence="3">
    <location>
        <begin position="924"/>
        <end position="959"/>
    </location>
</feature>
<keyword evidence="4" id="KW-0808">Transferase</keyword>
<accession>A0ABQ0LJT5</accession>
<dbReference type="EMBL" id="DF846629">
    <property type="protein sequence ID" value="GAT50782.1"/>
    <property type="molecule type" value="Genomic_DNA"/>
</dbReference>
<feature type="region of interest" description="Disordered" evidence="3">
    <location>
        <begin position="1337"/>
        <end position="1365"/>
    </location>
</feature>
<organism evidence="4 5">
    <name type="scientific">Mycena chlorophos</name>
    <name type="common">Agaric fungus</name>
    <name type="synonym">Agaricus chlorophos</name>
    <dbReference type="NCBI Taxonomy" id="658473"/>
    <lineage>
        <taxon>Eukaryota</taxon>
        <taxon>Fungi</taxon>
        <taxon>Dikarya</taxon>
        <taxon>Basidiomycota</taxon>
        <taxon>Agaricomycotina</taxon>
        <taxon>Agaricomycetes</taxon>
        <taxon>Agaricomycetidae</taxon>
        <taxon>Agaricales</taxon>
        <taxon>Marasmiineae</taxon>
        <taxon>Mycenaceae</taxon>
        <taxon>Mycena</taxon>
    </lineage>
</organism>
<keyword evidence="4" id="KW-0548">Nucleotidyltransferase</keyword>
<feature type="region of interest" description="Disordered" evidence="3">
    <location>
        <begin position="79"/>
        <end position="100"/>
    </location>
</feature>
<dbReference type="SUPFAM" id="SSF56672">
    <property type="entry name" value="DNA/RNA polymerases"/>
    <property type="match status" value="1"/>
</dbReference>
<evidence type="ECO:0000256" key="3">
    <source>
        <dbReference type="SAM" id="MobiDB-lite"/>
    </source>
</evidence>
<keyword evidence="2" id="KW-0233">DNA recombination</keyword>
<gene>
    <name evidence="4" type="ORF">MCHLO_07980</name>
</gene>
<name>A0ABQ0LJT5_MYCCL</name>
<dbReference type="InterPro" id="IPR011010">
    <property type="entry name" value="DNA_brk_join_enz"/>
</dbReference>
<reference evidence="4" key="1">
    <citation type="submission" date="2014-09" db="EMBL/GenBank/DDBJ databases">
        <title>Genome sequence of the luminous mushroom Mycena chlorophos for searching fungal bioluminescence genes.</title>
        <authorList>
            <person name="Tanaka Y."/>
            <person name="Kasuga D."/>
            <person name="Oba Y."/>
            <person name="Hase S."/>
            <person name="Sato K."/>
            <person name="Oba Y."/>
            <person name="Sakakibara Y."/>
        </authorList>
    </citation>
    <scope>NUCLEOTIDE SEQUENCE</scope>
</reference>
<evidence type="ECO:0000256" key="1">
    <source>
        <dbReference type="ARBA" id="ARBA00023125"/>
    </source>
</evidence>
<evidence type="ECO:0000256" key="2">
    <source>
        <dbReference type="ARBA" id="ARBA00023172"/>
    </source>
</evidence>